<feature type="compositionally biased region" description="Polar residues" evidence="1">
    <location>
        <begin position="43"/>
        <end position="52"/>
    </location>
</feature>
<protein>
    <submittedName>
        <fullName evidence="2">Uncharacterized protein</fullName>
    </submittedName>
</protein>
<accession>A0A507EBG9</accession>
<reference evidence="2 3" key="1">
    <citation type="journal article" date="2019" name="Sci. Rep.">
        <title>Comparative genomics of chytrid fungi reveal insights into the obligate biotrophic and pathogenic lifestyle of Synchytrium endobioticum.</title>
        <authorList>
            <person name="van de Vossenberg B.T.L.H."/>
            <person name="Warris S."/>
            <person name="Nguyen H.D.T."/>
            <person name="van Gent-Pelzer M.P.E."/>
            <person name="Joly D.L."/>
            <person name="van de Geest H.C."/>
            <person name="Bonants P.J.M."/>
            <person name="Smith D.S."/>
            <person name="Levesque C.A."/>
            <person name="van der Lee T.A.J."/>
        </authorList>
    </citation>
    <scope>NUCLEOTIDE SEQUENCE [LARGE SCALE GENOMIC DNA]</scope>
    <source>
        <strain evidence="2 3">CBS 809.83</strain>
    </source>
</reference>
<dbReference type="AlphaFoldDB" id="A0A507EBG9"/>
<comment type="caution">
    <text evidence="2">The sequence shown here is derived from an EMBL/GenBank/DDBJ whole genome shotgun (WGS) entry which is preliminary data.</text>
</comment>
<evidence type="ECO:0000256" key="1">
    <source>
        <dbReference type="SAM" id="MobiDB-lite"/>
    </source>
</evidence>
<dbReference type="EMBL" id="QEAQ01000015">
    <property type="protein sequence ID" value="TPX60410.1"/>
    <property type="molecule type" value="Genomic_DNA"/>
</dbReference>
<evidence type="ECO:0000313" key="3">
    <source>
        <dbReference type="Proteomes" id="UP000318582"/>
    </source>
</evidence>
<name>A0A507EBG9_9FUNG</name>
<evidence type="ECO:0000313" key="2">
    <source>
        <dbReference type="EMBL" id="TPX60410.1"/>
    </source>
</evidence>
<feature type="region of interest" description="Disordered" evidence="1">
    <location>
        <begin position="36"/>
        <end position="57"/>
    </location>
</feature>
<keyword evidence="3" id="KW-1185">Reference proteome</keyword>
<gene>
    <name evidence="2" type="ORF">PhCBS80983_g01781</name>
</gene>
<proteinExistence type="predicted"/>
<sequence>MLPWRQMIHTQLVEALSNNRMFQKFAQTTDQKISELTGKGAQRANQMQNEMSNPEAMEETKAKVLTFLEEFRKELGEGVNKSFRGKR</sequence>
<organism evidence="2 3">
    <name type="scientific">Powellomyces hirtus</name>
    <dbReference type="NCBI Taxonomy" id="109895"/>
    <lineage>
        <taxon>Eukaryota</taxon>
        <taxon>Fungi</taxon>
        <taxon>Fungi incertae sedis</taxon>
        <taxon>Chytridiomycota</taxon>
        <taxon>Chytridiomycota incertae sedis</taxon>
        <taxon>Chytridiomycetes</taxon>
        <taxon>Spizellomycetales</taxon>
        <taxon>Powellomycetaceae</taxon>
        <taxon>Powellomyces</taxon>
    </lineage>
</organism>
<dbReference type="Proteomes" id="UP000318582">
    <property type="component" value="Unassembled WGS sequence"/>
</dbReference>